<dbReference type="InterPro" id="IPR037473">
    <property type="entry name" value="Lcp-like"/>
</dbReference>
<sequence>MDSLPSRRSGGQGNGGRTKVWGYEFEWTPEHLTEEQMRPLQFTYDALADKCLDRLDVLQPTLPAIPKSDTGKDGDNTEKGQKQPLSPSACSAPNSTEATGQNDESKTKSSHCNRDLYELLRQHAPEDETLQKLWIEVNTVPGWVNWEQIERGQKVFYRYAGPSIVALTFQSLLGGMGGQRVVETLTRTGGFRGDVARRRLLDTFQHILDITHSIDSVQPVDGATGKEGGKGFASSLRVRLLHASVRRRILQLQTKTPAYYDVDTFGIPISDLDSISTVLAFSATLIWIGFPRQGIFLREAEIADYMALWRWVAHLLGTPTDAFATPSRAKAMMESLMLSEIAPSATSQTLANNIIAGLQNTPPTYASADFLRAEAHWLNGHELADALAIARPPVFYTVLVAGQCLFFMALCYGKRLIPAWDRADIRRLRRRLRTLTLAQTDGKEATFAFQYFPNLRRISTAPAEKKRSTGNKLGNDQSNDDSDSTFWKRLLRKRGVERRNLQAIICASAVTAWMAWFCFKSAPGLLLFQ</sequence>
<reference evidence="4" key="2">
    <citation type="submission" date="2023-06" db="EMBL/GenBank/DDBJ databases">
        <authorList>
            <consortium name="Lawrence Berkeley National Laboratory"/>
            <person name="Haridas S."/>
            <person name="Hensen N."/>
            <person name="Bonometti L."/>
            <person name="Westerberg I."/>
            <person name="Brannstrom I.O."/>
            <person name="Guillou S."/>
            <person name="Cros-Aarteil S."/>
            <person name="Calhoun S."/>
            <person name="Kuo A."/>
            <person name="Mondo S."/>
            <person name="Pangilinan J."/>
            <person name="Riley R."/>
            <person name="LaButti K."/>
            <person name="Andreopoulos B."/>
            <person name="Lipzen A."/>
            <person name="Chen C."/>
            <person name="Yanf M."/>
            <person name="Daum C."/>
            <person name="Ng V."/>
            <person name="Clum A."/>
            <person name="Steindorff A."/>
            <person name="Ohm R."/>
            <person name="Martin F."/>
            <person name="Silar P."/>
            <person name="Natvig D."/>
            <person name="Lalanne C."/>
            <person name="Gautier V."/>
            <person name="Ament-velasquez S.L."/>
            <person name="Kruys A."/>
            <person name="Hutchinson M.I."/>
            <person name="Powell A.J."/>
            <person name="Barry K."/>
            <person name="Miller A.N."/>
            <person name="Grigoriev I.V."/>
            <person name="Debuchy R."/>
            <person name="Gladieux P."/>
            <person name="Thoren M.H."/>
            <person name="Johannesson H."/>
        </authorList>
    </citation>
    <scope>NUCLEOTIDE SEQUENCE</scope>
    <source>
        <strain evidence="4">CBS 232.78</strain>
    </source>
</reference>
<feature type="region of interest" description="Disordered" evidence="1">
    <location>
        <begin position="62"/>
        <end position="110"/>
    </location>
</feature>
<keyword evidence="2" id="KW-1133">Transmembrane helix</keyword>
<comment type="caution">
    <text evidence="4">The sequence shown here is derived from an EMBL/GenBank/DDBJ whole genome shotgun (WGS) entry which is preliminary data.</text>
</comment>
<feature type="region of interest" description="Disordered" evidence="1">
    <location>
        <begin position="463"/>
        <end position="483"/>
    </location>
</feature>
<evidence type="ECO:0000313" key="4">
    <source>
        <dbReference type="EMBL" id="KAK3387623.1"/>
    </source>
</evidence>
<feature type="transmembrane region" description="Helical" evidence="2">
    <location>
        <begin position="394"/>
        <end position="412"/>
    </location>
</feature>
<dbReference type="GO" id="GO:0016491">
    <property type="term" value="F:oxidoreductase activity"/>
    <property type="evidence" value="ECO:0007669"/>
    <property type="project" value="InterPro"/>
</dbReference>
<dbReference type="EMBL" id="JAULSW010000003">
    <property type="protein sequence ID" value="KAK3387623.1"/>
    <property type="molecule type" value="Genomic_DNA"/>
</dbReference>
<protein>
    <submittedName>
        <fullName evidence="4">Tat pathway signal sequence</fullName>
    </submittedName>
</protein>
<dbReference type="AlphaFoldDB" id="A0AAE0U1J8"/>
<evidence type="ECO:0000256" key="2">
    <source>
        <dbReference type="SAM" id="Phobius"/>
    </source>
</evidence>
<dbReference type="Proteomes" id="UP001285441">
    <property type="component" value="Unassembled WGS sequence"/>
</dbReference>
<evidence type="ECO:0000259" key="3">
    <source>
        <dbReference type="Pfam" id="PF09995"/>
    </source>
</evidence>
<organism evidence="4 5">
    <name type="scientific">Podospora didyma</name>
    <dbReference type="NCBI Taxonomy" id="330526"/>
    <lineage>
        <taxon>Eukaryota</taxon>
        <taxon>Fungi</taxon>
        <taxon>Dikarya</taxon>
        <taxon>Ascomycota</taxon>
        <taxon>Pezizomycotina</taxon>
        <taxon>Sordariomycetes</taxon>
        <taxon>Sordariomycetidae</taxon>
        <taxon>Sordariales</taxon>
        <taxon>Podosporaceae</taxon>
        <taxon>Podospora</taxon>
    </lineage>
</organism>
<keyword evidence="2" id="KW-0472">Membrane</keyword>
<feature type="region of interest" description="Disordered" evidence="1">
    <location>
        <begin position="1"/>
        <end position="20"/>
    </location>
</feature>
<keyword evidence="2" id="KW-0812">Transmembrane</keyword>
<dbReference type="PANTHER" id="PTHR37539">
    <property type="entry name" value="SECRETED PROTEIN-RELATED"/>
    <property type="match status" value="1"/>
</dbReference>
<feature type="compositionally biased region" description="Polar residues" evidence="1">
    <location>
        <begin position="83"/>
        <end position="102"/>
    </location>
</feature>
<reference evidence="4" key="1">
    <citation type="journal article" date="2023" name="Mol. Phylogenet. Evol.">
        <title>Genome-scale phylogeny and comparative genomics of the fungal order Sordariales.</title>
        <authorList>
            <person name="Hensen N."/>
            <person name="Bonometti L."/>
            <person name="Westerberg I."/>
            <person name="Brannstrom I.O."/>
            <person name="Guillou S."/>
            <person name="Cros-Aarteil S."/>
            <person name="Calhoun S."/>
            <person name="Haridas S."/>
            <person name="Kuo A."/>
            <person name="Mondo S."/>
            <person name="Pangilinan J."/>
            <person name="Riley R."/>
            <person name="LaButti K."/>
            <person name="Andreopoulos B."/>
            <person name="Lipzen A."/>
            <person name="Chen C."/>
            <person name="Yan M."/>
            <person name="Daum C."/>
            <person name="Ng V."/>
            <person name="Clum A."/>
            <person name="Steindorff A."/>
            <person name="Ohm R.A."/>
            <person name="Martin F."/>
            <person name="Silar P."/>
            <person name="Natvig D.O."/>
            <person name="Lalanne C."/>
            <person name="Gautier V."/>
            <person name="Ament-Velasquez S.L."/>
            <person name="Kruys A."/>
            <person name="Hutchinson M.I."/>
            <person name="Powell A.J."/>
            <person name="Barry K."/>
            <person name="Miller A.N."/>
            <person name="Grigoriev I.V."/>
            <person name="Debuchy R."/>
            <person name="Gladieux P."/>
            <person name="Hiltunen Thoren M."/>
            <person name="Johannesson H."/>
        </authorList>
    </citation>
    <scope>NUCLEOTIDE SEQUENCE</scope>
    <source>
        <strain evidence="4">CBS 232.78</strain>
    </source>
</reference>
<dbReference type="InterPro" id="IPR018713">
    <property type="entry name" value="MPAB/Lcp_cat_dom"/>
</dbReference>
<name>A0AAE0U1J8_9PEZI</name>
<feature type="transmembrane region" description="Helical" evidence="2">
    <location>
        <begin position="501"/>
        <end position="519"/>
    </location>
</feature>
<dbReference type="Pfam" id="PF09995">
    <property type="entry name" value="MPAB_Lcp_cat"/>
    <property type="match status" value="1"/>
</dbReference>
<evidence type="ECO:0000313" key="5">
    <source>
        <dbReference type="Proteomes" id="UP001285441"/>
    </source>
</evidence>
<feature type="domain" description="ER-bound oxygenase mpaB/mpaB'/Rubber oxygenase catalytic" evidence="3">
    <location>
        <begin position="165"/>
        <end position="391"/>
    </location>
</feature>
<feature type="compositionally biased region" description="Basic and acidic residues" evidence="1">
    <location>
        <begin position="69"/>
        <end position="81"/>
    </location>
</feature>
<accession>A0AAE0U1J8</accession>
<proteinExistence type="predicted"/>
<dbReference type="PANTHER" id="PTHR37539:SF1">
    <property type="entry name" value="ER-BOUND OXYGENASE MPAB_MPAB'_RUBBER OXYGENASE CATALYTIC DOMAIN-CONTAINING PROTEIN"/>
    <property type="match status" value="1"/>
</dbReference>
<evidence type="ECO:0000256" key="1">
    <source>
        <dbReference type="SAM" id="MobiDB-lite"/>
    </source>
</evidence>
<keyword evidence="5" id="KW-1185">Reference proteome</keyword>
<gene>
    <name evidence="4" type="ORF">B0H63DRAFT_541967</name>
</gene>